<evidence type="ECO:0000313" key="2">
    <source>
        <dbReference type="EMBL" id="WLD59409.1"/>
    </source>
</evidence>
<proteinExistence type="predicted"/>
<evidence type="ECO:0000256" key="1">
    <source>
        <dbReference type="SAM" id="SignalP"/>
    </source>
</evidence>
<keyword evidence="1" id="KW-0732">Signal</keyword>
<dbReference type="EMBL" id="CP101717">
    <property type="protein sequence ID" value="WLD59409.1"/>
    <property type="molecule type" value="Genomic_DNA"/>
</dbReference>
<dbReference type="PROSITE" id="PS51257">
    <property type="entry name" value="PROKAR_LIPOPROTEIN"/>
    <property type="match status" value="1"/>
</dbReference>
<dbReference type="AlphaFoldDB" id="A0AB38YIZ7"/>
<feature type="signal peptide" evidence="1">
    <location>
        <begin position="1"/>
        <end position="21"/>
    </location>
</feature>
<accession>A0AB38YIZ7</accession>
<reference evidence="2" key="1">
    <citation type="submission" date="2022-07" db="EMBL/GenBank/DDBJ databases">
        <title>Complete genome sequence of Salinispirillum sp. LH10-3-1 capable of multiple carbohydrate inversion isolated from a soda lake.</title>
        <authorList>
            <person name="Liu J."/>
            <person name="Zhai Y."/>
            <person name="Zhang H."/>
            <person name="Yang H."/>
            <person name="Qu J."/>
            <person name="Li J."/>
        </authorList>
    </citation>
    <scope>NUCLEOTIDE SEQUENCE</scope>
    <source>
        <strain evidence="2">LH 10-3-1</strain>
    </source>
</reference>
<dbReference type="RefSeq" id="WP_304996701.1">
    <property type="nucleotide sequence ID" value="NZ_CP101717.1"/>
</dbReference>
<sequence>MKAFIKTLPLAIAAVTLVACNAEQDGGKSQAQNMNGQAVDGRIANGLVWVDRNGNGKWDSAIEPSARTDSEGFFSFNPRTNRDYCALPSTSLSYRHCLEYSSNNNQAQIMITGGIDVSTGERLKAAMVLGTTLADASNTNGDTMKRISPISTLLNAVDSSNDRAQILDAIAGSGATESEVLTQDFSEASTSEQRRLLANAVTVVSLQNLINSVKGSEGSNQTTAQRQTAIAAEIAKRIAEVPGLLDDPAELDNFLDEQLSNVDAARLQVAKDSARAVRTALKAIEDAVIADTDDAKAKVSSLVRTAEIAFQLARRAAVDNDADAAVRVQEFTTAVAQNIADQFATLGADDDLDVQSFTNAIKSQSLTGADFAAAKNGARLQGLPEGEVWGGNTWRVFRVDPNSDSGDTDDIDVDNTYMAMLFTDYAGQPGTGQIWACFNVEFDDEAENDTGFNLNKQFVFGSWDQLSRARIAIELQWNRFLRDGQLVYGGLRDPSDSTSDVLYRINHDGEEARNFNETMILDPELTATLADYGPGGRGAGSPISNAGCQSIHNMLFPSDT</sequence>
<organism evidence="2">
    <name type="scientific">Salinispirillum sp. LH 10-3-1</name>
    <dbReference type="NCBI Taxonomy" id="2952525"/>
    <lineage>
        <taxon>Bacteria</taxon>
        <taxon>Pseudomonadati</taxon>
        <taxon>Pseudomonadota</taxon>
        <taxon>Gammaproteobacteria</taxon>
        <taxon>Oceanospirillales</taxon>
        <taxon>Saccharospirillaceae</taxon>
        <taxon>Salinispirillum</taxon>
    </lineage>
</organism>
<feature type="chain" id="PRO_5044218454" evidence="1">
    <location>
        <begin position="22"/>
        <end position="560"/>
    </location>
</feature>
<gene>
    <name evidence="2" type="ORF">NFC81_06425</name>
</gene>
<protein>
    <submittedName>
        <fullName evidence="2">Uncharacterized protein</fullName>
    </submittedName>
</protein>
<name>A0AB38YIZ7_9GAMM</name>
<dbReference type="SUPFAM" id="SSF117074">
    <property type="entry name" value="Hypothetical protein PA1324"/>
    <property type="match status" value="1"/>
</dbReference>